<dbReference type="AlphaFoldDB" id="A0A5K3EWG2"/>
<reference evidence="2" key="1">
    <citation type="submission" date="2019-11" db="UniProtKB">
        <authorList>
            <consortium name="WormBaseParasite"/>
        </authorList>
    </citation>
    <scope>IDENTIFICATION</scope>
</reference>
<keyword evidence="1" id="KW-1133">Transmembrane helix</keyword>
<keyword evidence="1" id="KW-0812">Transmembrane</keyword>
<proteinExistence type="predicted"/>
<protein>
    <submittedName>
        <fullName evidence="2">Transmembrane protein</fullName>
    </submittedName>
</protein>
<name>A0A5K3EWG2_MESCO</name>
<dbReference type="WBParaSite" id="MCU_003653-RA">
    <property type="protein sequence ID" value="MCU_003653-RA"/>
    <property type="gene ID" value="MCU_003653"/>
</dbReference>
<sequence>MIVHGLSSLPPVAQPLFNDSYSSPELLNVTTPSPALHTEVSASSLHFSLWVIIVMSLTCLFTIAFILCGLFKRADAYRLPLTADGDIDIASADGFAMHGDGDLFGVSATGTGWV</sequence>
<accession>A0A5K3EWG2</accession>
<evidence type="ECO:0000313" key="2">
    <source>
        <dbReference type="WBParaSite" id="MCU_003653-RA"/>
    </source>
</evidence>
<keyword evidence="1" id="KW-0472">Membrane</keyword>
<organism evidence="2">
    <name type="scientific">Mesocestoides corti</name>
    <name type="common">Flatworm</name>
    <dbReference type="NCBI Taxonomy" id="53468"/>
    <lineage>
        <taxon>Eukaryota</taxon>
        <taxon>Metazoa</taxon>
        <taxon>Spiralia</taxon>
        <taxon>Lophotrochozoa</taxon>
        <taxon>Platyhelminthes</taxon>
        <taxon>Cestoda</taxon>
        <taxon>Eucestoda</taxon>
        <taxon>Cyclophyllidea</taxon>
        <taxon>Mesocestoididae</taxon>
        <taxon>Mesocestoides</taxon>
    </lineage>
</organism>
<evidence type="ECO:0000256" key="1">
    <source>
        <dbReference type="SAM" id="Phobius"/>
    </source>
</evidence>
<feature type="transmembrane region" description="Helical" evidence="1">
    <location>
        <begin position="47"/>
        <end position="71"/>
    </location>
</feature>